<name>A0ABP8KYG8_9BACT</name>
<keyword evidence="3" id="KW-1185">Reference proteome</keyword>
<protein>
    <submittedName>
        <fullName evidence="2">Conjugative transposon protein TraK</fullName>
    </submittedName>
</protein>
<comment type="caution">
    <text evidence="2">The sequence shown here is derived from an EMBL/GenBank/DDBJ whole genome shotgun (WGS) entry which is preliminary data.</text>
</comment>
<evidence type="ECO:0000313" key="2">
    <source>
        <dbReference type="EMBL" id="GAA4418692.1"/>
    </source>
</evidence>
<gene>
    <name evidence="2" type="primary">traK_1</name>
    <name evidence="2" type="ORF">GCM10023187_52330</name>
</gene>
<accession>A0ABP8KYG8</accession>
<evidence type="ECO:0000313" key="3">
    <source>
        <dbReference type="Proteomes" id="UP001500936"/>
    </source>
</evidence>
<organism evidence="2 3">
    <name type="scientific">Nibrella viscosa</name>
    <dbReference type="NCBI Taxonomy" id="1084524"/>
    <lineage>
        <taxon>Bacteria</taxon>
        <taxon>Pseudomonadati</taxon>
        <taxon>Bacteroidota</taxon>
        <taxon>Cytophagia</taxon>
        <taxon>Cytophagales</taxon>
        <taxon>Spirosomataceae</taxon>
        <taxon>Nibrella</taxon>
    </lineage>
</organism>
<sequence length="225" mass="26543">MTMKNPTNFRYLTNLETSFQMVRWLAFGTVLGSLLFCSVVLYWYIRQVDVSRQNIYALDRGKSFLLTLSQEMNENRPAEAEDHIKTFHKLFFELDPNENQINAHIREASYLGDQSVVRLYKDLKEKGYFTQLIQGNVIQKVEVDSVQIQYNQSPFYAKTYARQILVRANSVTIRRLITHCYLLETQRSVNNSHGFMIERFKVLDNQDLETIEREGNKAYAYLNKR</sequence>
<keyword evidence="1" id="KW-0812">Transmembrane</keyword>
<proteinExistence type="predicted"/>
<feature type="transmembrane region" description="Helical" evidence="1">
    <location>
        <begin position="21"/>
        <end position="45"/>
    </location>
</feature>
<dbReference type="NCBIfam" id="TIGR03781">
    <property type="entry name" value="Bac_Flav_CT_K"/>
    <property type="match status" value="1"/>
</dbReference>
<dbReference type="Proteomes" id="UP001500936">
    <property type="component" value="Unassembled WGS sequence"/>
</dbReference>
<keyword evidence="1" id="KW-1133">Transmembrane helix</keyword>
<keyword evidence="1" id="KW-0472">Membrane</keyword>
<dbReference type="EMBL" id="BAABHB010000017">
    <property type="protein sequence ID" value="GAA4418692.1"/>
    <property type="molecule type" value="Genomic_DNA"/>
</dbReference>
<reference evidence="3" key="1">
    <citation type="journal article" date="2019" name="Int. J. Syst. Evol. Microbiol.">
        <title>The Global Catalogue of Microorganisms (GCM) 10K type strain sequencing project: providing services to taxonomists for standard genome sequencing and annotation.</title>
        <authorList>
            <consortium name="The Broad Institute Genomics Platform"/>
            <consortium name="The Broad Institute Genome Sequencing Center for Infectious Disease"/>
            <person name="Wu L."/>
            <person name="Ma J."/>
        </authorList>
    </citation>
    <scope>NUCLEOTIDE SEQUENCE [LARGE SCALE GENOMIC DNA]</scope>
    <source>
        <strain evidence="3">JCM 17925</strain>
    </source>
</reference>
<evidence type="ECO:0000256" key="1">
    <source>
        <dbReference type="SAM" id="Phobius"/>
    </source>
</evidence>
<dbReference type="InterPro" id="IPR022276">
    <property type="entry name" value="Conjug_transposon_TraK"/>
</dbReference>